<dbReference type="FunFam" id="1.20.58.220:FF:000004">
    <property type="entry name" value="Phosphate-specific transport system accessory protein PhoU"/>
    <property type="match status" value="1"/>
</dbReference>
<comment type="subcellular location">
    <subcellularLocation>
        <location evidence="1 8">Cytoplasm</location>
    </subcellularLocation>
</comment>
<feature type="domain" description="PhoU" evidence="9">
    <location>
        <begin position="16"/>
        <end position="103"/>
    </location>
</feature>
<dbReference type="RefSeq" id="WP_015403280.1">
    <property type="nucleotide sequence ID" value="NC_020304.1"/>
</dbReference>
<sequence>MSRHLQRDIENLKNKILQMGEDVEDRVYRATLSIVQHNEKMALDVKDNDAEIDAMEVEIEETCLSILALYQPVAIDLRFIITVLKINNELERVGDLAVNIAERSAFMALQDEVKIPFDITGMALKAESMLTRSIDCLINMDVHLAYKIRSEDDDVDALNQEMYARLNEAILSNPEQINYYQHALSVGRHLERIADHATNIAEEVIYLVDAEIVRHTPEDFVQ</sequence>
<dbReference type="PATRIC" id="fig|1167006.5.peg.1134"/>
<evidence type="ECO:0000256" key="8">
    <source>
        <dbReference type="PIRNR" id="PIRNR003107"/>
    </source>
</evidence>
<dbReference type="EMBL" id="CP003985">
    <property type="protein sequence ID" value="AGF77584.1"/>
    <property type="molecule type" value="Genomic_DNA"/>
</dbReference>
<evidence type="ECO:0000256" key="1">
    <source>
        <dbReference type="ARBA" id="ARBA00004496"/>
    </source>
</evidence>
<keyword evidence="5 8" id="KW-0963">Cytoplasm</keyword>
<keyword evidence="4 8" id="KW-0813">Transport</keyword>
<name>M1NCW0_DESSD</name>
<dbReference type="SUPFAM" id="SSF109755">
    <property type="entry name" value="PhoU-like"/>
    <property type="match status" value="1"/>
</dbReference>
<evidence type="ECO:0000256" key="4">
    <source>
        <dbReference type="ARBA" id="ARBA00022448"/>
    </source>
</evidence>
<evidence type="ECO:0000313" key="10">
    <source>
        <dbReference type="EMBL" id="AGF77584.1"/>
    </source>
</evidence>
<comment type="similarity">
    <text evidence="2 8">Belongs to the PhoU family.</text>
</comment>
<dbReference type="PIRSF" id="PIRSF003107">
    <property type="entry name" value="PhoU"/>
    <property type="match status" value="1"/>
</dbReference>
<evidence type="ECO:0000256" key="7">
    <source>
        <dbReference type="ARBA" id="ARBA00056181"/>
    </source>
</evidence>
<dbReference type="Pfam" id="PF01895">
    <property type="entry name" value="PhoU"/>
    <property type="match status" value="2"/>
</dbReference>
<dbReference type="HOGENOM" id="CLU_078518_3_0_7"/>
<keyword evidence="6 8" id="KW-0592">Phosphate transport</keyword>
<evidence type="ECO:0000256" key="6">
    <source>
        <dbReference type="ARBA" id="ARBA00022592"/>
    </source>
</evidence>
<proteinExistence type="inferred from homology"/>
<organism evidence="10 11">
    <name type="scientific">Desulfocapsa sulfexigens (strain DSM 10523 / SB164P1)</name>
    <dbReference type="NCBI Taxonomy" id="1167006"/>
    <lineage>
        <taxon>Bacteria</taxon>
        <taxon>Pseudomonadati</taxon>
        <taxon>Thermodesulfobacteriota</taxon>
        <taxon>Desulfobulbia</taxon>
        <taxon>Desulfobulbales</taxon>
        <taxon>Desulfocapsaceae</taxon>
        <taxon>Desulfocapsa</taxon>
    </lineage>
</organism>
<evidence type="ECO:0000256" key="3">
    <source>
        <dbReference type="ARBA" id="ARBA00011738"/>
    </source>
</evidence>
<evidence type="ECO:0000259" key="9">
    <source>
        <dbReference type="Pfam" id="PF01895"/>
    </source>
</evidence>
<reference evidence="11" key="1">
    <citation type="journal article" date="2013" name="Stand. Genomic Sci.">
        <title>Complete genome sequence of Desulfocapsa sulfexigens, a marine deltaproteobacterium specialized in disproportionating inorganic sulfur compounds.</title>
        <authorList>
            <person name="Finster K.W."/>
            <person name="Kjeldsen K.U."/>
            <person name="Kube M."/>
            <person name="Reinhardt R."/>
            <person name="Mussmann M."/>
            <person name="Amann R."/>
            <person name="Schreiber L."/>
        </authorList>
    </citation>
    <scope>NUCLEOTIDE SEQUENCE [LARGE SCALE GENOMIC DNA]</scope>
    <source>
        <strain evidence="11">DSM 10523 / SB164P1</strain>
    </source>
</reference>
<dbReference type="NCBIfam" id="TIGR02135">
    <property type="entry name" value="phoU_full"/>
    <property type="match status" value="1"/>
</dbReference>
<dbReference type="AlphaFoldDB" id="M1NCW0"/>
<accession>M1NCW0</accession>
<dbReference type="InterPro" id="IPR038078">
    <property type="entry name" value="PhoU-like_sf"/>
</dbReference>
<dbReference type="InterPro" id="IPR028366">
    <property type="entry name" value="PhoU"/>
</dbReference>
<dbReference type="OrthoDB" id="9814256at2"/>
<dbReference type="PANTHER" id="PTHR42930:SF3">
    <property type="entry name" value="PHOSPHATE-SPECIFIC TRANSPORT SYSTEM ACCESSORY PROTEIN PHOU"/>
    <property type="match status" value="1"/>
</dbReference>
<feature type="domain" description="PhoU" evidence="9">
    <location>
        <begin position="120"/>
        <end position="204"/>
    </location>
</feature>
<comment type="subunit">
    <text evidence="3 8">Homodimer.</text>
</comment>
<keyword evidence="11" id="KW-1185">Reference proteome</keyword>
<comment type="function">
    <text evidence="7 8">Plays a role in the regulation of phosphate uptake.</text>
</comment>
<dbReference type="KEGG" id="dsf:UWK_01012"/>
<dbReference type="eggNOG" id="COG0704">
    <property type="taxonomic scope" value="Bacteria"/>
</dbReference>
<dbReference type="GO" id="GO:0005737">
    <property type="term" value="C:cytoplasm"/>
    <property type="evidence" value="ECO:0007669"/>
    <property type="project" value="UniProtKB-SubCell"/>
</dbReference>
<dbReference type="GO" id="GO:0030643">
    <property type="term" value="P:intracellular phosphate ion homeostasis"/>
    <property type="evidence" value="ECO:0007669"/>
    <property type="project" value="InterPro"/>
</dbReference>
<dbReference type="PANTHER" id="PTHR42930">
    <property type="entry name" value="PHOSPHATE-SPECIFIC TRANSPORT SYSTEM ACCESSORY PROTEIN PHOU"/>
    <property type="match status" value="1"/>
</dbReference>
<evidence type="ECO:0000256" key="2">
    <source>
        <dbReference type="ARBA" id="ARBA00008107"/>
    </source>
</evidence>
<gene>
    <name evidence="10" type="ordered locus">UWK_01012</name>
</gene>
<evidence type="ECO:0000313" key="11">
    <source>
        <dbReference type="Proteomes" id="UP000011721"/>
    </source>
</evidence>
<dbReference type="GO" id="GO:0045936">
    <property type="term" value="P:negative regulation of phosphate metabolic process"/>
    <property type="evidence" value="ECO:0007669"/>
    <property type="project" value="InterPro"/>
</dbReference>
<dbReference type="GO" id="GO:0006817">
    <property type="term" value="P:phosphate ion transport"/>
    <property type="evidence" value="ECO:0007669"/>
    <property type="project" value="UniProtKB-KW"/>
</dbReference>
<dbReference type="InterPro" id="IPR026022">
    <property type="entry name" value="PhoU_dom"/>
</dbReference>
<dbReference type="Gene3D" id="1.20.58.220">
    <property type="entry name" value="Phosphate transport system protein phou homolog 2, domain 2"/>
    <property type="match status" value="2"/>
</dbReference>
<dbReference type="STRING" id="1167006.UWK_01012"/>
<protein>
    <recommendedName>
        <fullName evidence="8">Phosphate-specific transport system accessory protein PhoU</fullName>
    </recommendedName>
</protein>
<evidence type="ECO:0000256" key="5">
    <source>
        <dbReference type="ARBA" id="ARBA00022490"/>
    </source>
</evidence>
<dbReference type="Proteomes" id="UP000011721">
    <property type="component" value="Chromosome"/>
</dbReference>